<proteinExistence type="predicted"/>
<comment type="caution">
    <text evidence="1">The sequence shown here is derived from an EMBL/GenBank/DDBJ whole genome shotgun (WGS) entry which is preliminary data.</text>
</comment>
<evidence type="ECO:0000313" key="2">
    <source>
        <dbReference type="Proteomes" id="UP000789366"/>
    </source>
</evidence>
<protein>
    <submittedName>
        <fullName evidence="1">5701_t:CDS:1</fullName>
    </submittedName>
</protein>
<reference evidence="1" key="1">
    <citation type="submission" date="2021-06" db="EMBL/GenBank/DDBJ databases">
        <authorList>
            <person name="Kallberg Y."/>
            <person name="Tangrot J."/>
            <person name="Rosling A."/>
        </authorList>
    </citation>
    <scope>NUCLEOTIDE SEQUENCE</scope>
    <source>
        <strain evidence="1">28 12/20/2015</strain>
    </source>
</reference>
<sequence>HFIDKHWNLKKILLAFRLVPALYTGIAICSTFFKCLEDWDIVSKIQDCVNWIYSSERRQQIFEDCVAGFNNELASSQRPALDVVTRWNSTYIILMSTILYRDIFECLAYQDSSFGPIAPLDEEWKQAISLCDFLKPFYD</sequence>
<dbReference type="EMBL" id="CAJVPW010008186">
    <property type="protein sequence ID" value="CAG8590807.1"/>
    <property type="molecule type" value="Genomic_DNA"/>
</dbReference>
<evidence type="ECO:0000313" key="1">
    <source>
        <dbReference type="EMBL" id="CAG8590807.1"/>
    </source>
</evidence>
<gene>
    <name evidence="1" type="ORF">SPELUC_LOCUS6738</name>
</gene>
<keyword evidence="2" id="KW-1185">Reference proteome</keyword>
<accession>A0ACA9MJC8</accession>
<feature type="non-terminal residue" evidence="1">
    <location>
        <position position="139"/>
    </location>
</feature>
<name>A0ACA9MJC8_9GLOM</name>
<organism evidence="1 2">
    <name type="scientific">Cetraspora pellucida</name>
    <dbReference type="NCBI Taxonomy" id="1433469"/>
    <lineage>
        <taxon>Eukaryota</taxon>
        <taxon>Fungi</taxon>
        <taxon>Fungi incertae sedis</taxon>
        <taxon>Mucoromycota</taxon>
        <taxon>Glomeromycotina</taxon>
        <taxon>Glomeromycetes</taxon>
        <taxon>Diversisporales</taxon>
        <taxon>Gigasporaceae</taxon>
        <taxon>Cetraspora</taxon>
    </lineage>
</organism>
<feature type="non-terminal residue" evidence="1">
    <location>
        <position position="1"/>
    </location>
</feature>
<dbReference type="Proteomes" id="UP000789366">
    <property type="component" value="Unassembled WGS sequence"/>
</dbReference>